<gene>
    <name evidence="2" type="ORF">HMPREF0402_02764</name>
</gene>
<organism evidence="2 3">
    <name type="scientific">Fusobacterium ulcerans 12-1B</name>
    <dbReference type="NCBI Taxonomy" id="457404"/>
    <lineage>
        <taxon>Bacteria</taxon>
        <taxon>Fusobacteriati</taxon>
        <taxon>Fusobacteriota</taxon>
        <taxon>Fusobacteriia</taxon>
        <taxon>Fusobacteriales</taxon>
        <taxon>Fusobacteriaceae</taxon>
        <taxon>Fusobacterium</taxon>
    </lineage>
</organism>
<evidence type="ECO:0008006" key="4">
    <source>
        <dbReference type="Google" id="ProtNLM"/>
    </source>
</evidence>
<proteinExistence type="predicted"/>
<name>H1PWH1_9FUSO</name>
<sequence>MKKGKRIIIFLSAVLLFSSQAFAEGLREIKTLDEINSGTSSLTKTEVPKPVSNIDNELKPLEKLNTSEKKEGITSEIITTEDTVKSEIKLTDAQKALQKSNGKMLDISQKVHGSDKLVYAQGEDKPFTGEFGLFIGDIIEYSEAYVNGKLNGDKIWYSDEGNIVMTERYVDEKLNGEQRSYYSDGSVKAITKYRNNRVTGIEFYAQNGKLLHKSDMSAGTGEWKFFWDNGKILEEGKYKNWVKDGTWKRYQEDGTVDSIAIYENGRLKSQTWN</sequence>
<accession>H1PWH1</accession>
<keyword evidence="1" id="KW-0732">Signal</keyword>
<feature type="chain" id="PRO_5003552462" description="Toxin-antitoxin system YwqK family antitoxin" evidence="1">
    <location>
        <begin position="24"/>
        <end position="273"/>
    </location>
</feature>
<dbReference type="Proteomes" id="UP000003233">
    <property type="component" value="Unassembled WGS sequence"/>
</dbReference>
<dbReference type="RefSeq" id="WP_008698555.1">
    <property type="nucleotide sequence ID" value="NZ_KE161009.1"/>
</dbReference>
<dbReference type="Pfam" id="PF07661">
    <property type="entry name" value="MORN_2"/>
    <property type="match status" value="3"/>
</dbReference>
<dbReference type="AlphaFoldDB" id="H1PWH1"/>
<dbReference type="HOGENOM" id="CLU_037602_0_0_0"/>
<protein>
    <recommendedName>
        <fullName evidence="4">Toxin-antitoxin system YwqK family antitoxin</fullName>
    </recommendedName>
</protein>
<evidence type="ECO:0000313" key="2">
    <source>
        <dbReference type="EMBL" id="EHO79502.1"/>
    </source>
</evidence>
<evidence type="ECO:0000313" key="3">
    <source>
        <dbReference type="Proteomes" id="UP000003233"/>
    </source>
</evidence>
<dbReference type="EMBL" id="AGWJ02000022">
    <property type="protein sequence ID" value="EHO79502.1"/>
    <property type="molecule type" value="Genomic_DNA"/>
</dbReference>
<feature type="signal peptide" evidence="1">
    <location>
        <begin position="1"/>
        <end position="23"/>
    </location>
</feature>
<dbReference type="InterPro" id="IPR011652">
    <property type="entry name" value="MORN_2"/>
</dbReference>
<keyword evidence="3" id="KW-1185">Reference proteome</keyword>
<dbReference type="PATRIC" id="fig|457404.5.peg.2394"/>
<dbReference type="BioCyc" id="FSP457404-HMP:GTSQ-2793-MONOMER"/>
<evidence type="ECO:0000256" key="1">
    <source>
        <dbReference type="SAM" id="SignalP"/>
    </source>
</evidence>
<reference evidence="2 3" key="1">
    <citation type="submission" date="2012-07" db="EMBL/GenBank/DDBJ databases">
        <title>The Genome Sequence of Fusobacterium ulcerans 12_1B.</title>
        <authorList>
            <consortium name="The Broad Institute Genome Sequencing Platform"/>
            <person name="Earl A."/>
            <person name="Ward D."/>
            <person name="Feldgarden M."/>
            <person name="Gevers D."/>
            <person name="Strauss J."/>
            <person name="Ambrose C.E."/>
            <person name="Allen-Vercoe E."/>
            <person name="Walker B."/>
            <person name="Young S.K."/>
            <person name="Zeng Q."/>
            <person name="Gargeya S."/>
            <person name="Fitzgerald M."/>
            <person name="Haas B."/>
            <person name="Abouelleil A."/>
            <person name="Alvarado L."/>
            <person name="Arachchi H.M."/>
            <person name="Berlin A.M."/>
            <person name="Chapman S.B."/>
            <person name="Goldberg J."/>
            <person name="Griggs A."/>
            <person name="Gujja S."/>
            <person name="Hansen M."/>
            <person name="Howarth C."/>
            <person name="Imamovic A."/>
            <person name="Larimer J."/>
            <person name="McCowen C."/>
            <person name="Montmayeur A."/>
            <person name="Murphy C."/>
            <person name="Neiman D."/>
            <person name="Pearson M."/>
            <person name="Priest M."/>
            <person name="Roberts A."/>
            <person name="Saif S."/>
            <person name="Shea T."/>
            <person name="Sisk P."/>
            <person name="Sykes S."/>
            <person name="Wortman J."/>
            <person name="Nusbaum C."/>
            <person name="Birren B."/>
        </authorList>
    </citation>
    <scope>NUCLEOTIDE SEQUENCE [LARGE SCALE GENOMIC DNA]</scope>
    <source>
        <strain evidence="2 3">12_1B</strain>
    </source>
</reference>
<dbReference type="SUPFAM" id="SSF82185">
    <property type="entry name" value="Histone H3 K4-specific methyltransferase SET7/9 N-terminal domain"/>
    <property type="match status" value="2"/>
</dbReference>
<comment type="caution">
    <text evidence="2">The sequence shown here is derived from an EMBL/GenBank/DDBJ whole genome shotgun (WGS) entry which is preliminary data.</text>
</comment>
<dbReference type="Gene3D" id="2.20.110.10">
    <property type="entry name" value="Histone H3 K4-specific methyltransferase SET7/9 N-terminal domain"/>
    <property type="match status" value="2"/>
</dbReference>